<reference evidence="1 2" key="1">
    <citation type="submission" date="2023-11" db="EMBL/GenBank/DDBJ databases">
        <authorList>
            <person name="Hedman E."/>
            <person name="Englund M."/>
            <person name="Stromberg M."/>
            <person name="Nyberg Akerstrom W."/>
            <person name="Nylinder S."/>
            <person name="Jareborg N."/>
            <person name="Kallberg Y."/>
            <person name="Kronander E."/>
        </authorList>
    </citation>
    <scope>NUCLEOTIDE SEQUENCE [LARGE SCALE GENOMIC DNA]</scope>
</reference>
<accession>A0AAV1L7D7</accession>
<evidence type="ECO:0008006" key="3">
    <source>
        <dbReference type="Google" id="ProtNLM"/>
    </source>
</evidence>
<dbReference type="PANTHER" id="PTHR47501">
    <property type="entry name" value="TRANSPOSASE-RELATED"/>
    <property type="match status" value="1"/>
</dbReference>
<organism evidence="1 2">
    <name type="scientific">Parnassius mnemosyne</name>
    <name type="common">clouded apollo</name>
    <dbReference type="NCBI Taxonomy" id="213953"/>
    <lineage>
        <taxon>Eukaryota</taxon>
        <taxon>Metazoa</taxon>
        <taxon>Ecdysozoa</taxon>
        <taxon>Arthropoda</taxon>
        <taxon>Hexapoda</taxon>
        <taxon>Insecta</taxon>
        <taxon>Pterygota</taxon>
        <taxon>Neoptera</taxon>
        <taxon>Endopterygota</taxon>
        <taxon>Lepidoptera</taxon>
        <taxon>Glossata</taxon>
        <taxon>Ditrysia</taxon>
        <taxon>Papilionoidea</taxon>
        <taxon>Papilionidae</taxon>
        <taxon>Parnassiinae</taxon>
        <taxon>Parnassini</taxon>
        <taxon>Parnassius</taxon>
        <taxon>Driopa</taxon>
    </lineage>
</organism>
<dbReference type="AlphaFoldDB" id="A0AAV1L7D7"/>
<name>A0AAV1L7D7_9NEOP</name>
<dbReference type="EMBL" id="CAVLGL010000085">
    <property type="protein sequence ID" value="CAK1590292.1"/>
    <property type="molecule type" value="Genomic_DNA"/>
</dbReference>
<evidence type="ECO:0000313" key="1">
    <source>
        <dbReference type="EMBL" id="CAK1590292.1"/>
    </source>
</evidence>
<gene>
    <name evidence="1" type="ORF">PARMNEM_LOCUS10671</name>
</gene>
<proteinExistence type="predicted"/>
<sequence length="173" mass="19163">MRCAAHTLNLIASKDADAALQITIFKTSYRNAIAKARTLWNQQSRTRSTVAADSIHAELGRRLVLLNTTRLNSMYDAIVVLNGIMETKWSSLHRVMTHLKFLTFNDQDMSVLKGYVKVMAPVANALDRIQGEAQVYIGSLLPTIAATVFKLKTIRSKGLVNCTALDNALLNDD</sequence>
<dbReference type="InterPro" id="IPR012337">
    <property type="entry name" value="RNaseH-like_sf"/>
</dbReference>
<dbReference type="PANTHER" id="PTHR47501:SF5">
    <property type="entry name" value="HAT C-TERMINAL DIMERISATION DOMAIN-CONTAINING PROTEIN"/>
    <property type="match status" value="1"/>
</dbReference>
<keyword evidence="2" id="KW-1185">Reference proteome</keyword>
<comment type="caution">
    <text evidence="1">The sequence shown here is derived from an EMBL/GenBank/DDBJ whole genome shotgun (WGS) entry which is preliminary data.</text>
</comment>
<protein>
    <recommendedName>
        <fullName evidence="3">Transposase</fullName>
    </recommendedName>
</protein>
<dbReference type="SUPFAM" id="SSF53098">
    <property type="entry name" value="Ribonuclease H-like"/>
    <property type="match status" value="1"/>
</dbReference>
<dbReference type="Proteomes" id="UP001314205">
    <property type="component" value="Unassembled WGS sequence"/>
</dbReference>
<evidence type="ECO:0000313" key="2">
    <source>
        <dbReference type="Proteomes" id="UP001314205"/>
    </source>
</evidence>